<evidence type="ECO:0000256" key="2">
    <source>
        <dbReference type="ARBA" id="ARBA00012404"/>
    </source>
</evidence>
<dbReference type="InterPro" id="IPR051331">
    <property type="entry name" value="Chorismate_mutase-related"/>
</dbReference>
<protein>
    <recommendedName>
        <fullName evidence="2">chorismate mutase</fullName>
        <ecNumber evidence="2">5.4.99.5</ecNumber>
    </recommendedName>
</protein>
<proteinExistence type="predicted"/>
<dbReference type="SMART" id="SM00830">
    <property type="entry name" value="CM_2"/>
    <property type="match status" value="1"/>
</dbReference>
<evidence type="ECO:0000313" key="7">
    <source>
        <dbReference type="Proteomes" id="UP000742786"/>
    </source>
</evidence>
<dbReference type="InterPro" id="IPR002701">
    <property type="entry name" value="CM_II_prokaryot"/>
</dbReference>
<keyword evidence="4 6" id="KW-0413">Isomerase</keyword>
<dbReference type="GO" id="GO:0046417">
    <property type="term" value="P:chorismate metabolic process"/>
    <property type="evidence" value="ECO:0007669"/>
    <property type="project" value="InterPro"/>
</dbReference>
<evidence type="ECO:0000259" key="5">
    <source>
        <dbReference type="PROSITE" id="PS51168"/>
    </source>
</evidence>
<dbReference type="PANTHER" id="PTHR38041:SF2">
    <property type="entry name" value="SECRETED CHORISMATE MUTASE"/>
    <property type="match status" value="1"/>
</dbReference>
<evidence type="ECO:0000256" key="3">
    <source>
        <dbReference type="ARBA" id="ARBA00022729"/>
    </source>
</evidence>
<dbReference type="Proteomes" id="UP000742786">
    <property type="component" value="Unassembled WGS sequence"/>
</dbReference>
<dbReference type="InterPro" id="IPR036263">
    <property type="entry name" value="Chorismate_II_sf"/>
</dbReference>
<dbReference type="AlphaFoldDB" id="A0A916N7M2"/>
<keyword evidence="7" id="KW-1185">Reference proteome</keyword>
<dbReference type="InterPro" id="IPR036979">
    <property type="entry name" value="CM_dom_sf"/>
</dbReference>
<dbReference type="InterPro" id="IPR008240">
    <property type="entry name" value="Chorismate_mutase_periplasmic"/>
</dbReference>
<keyword evidence="3" id="KW-0732">Signal</keyword>
<dbReference type="GO" id="GO:0004106">
    <property type="term" value="F:chorismate mutase activity"/>
    <property type="evidence" value="ECO:0007669"/>
    <property type="project" value="UniProtKB-EC"/>
</dbReference>
<dbReference type="EC" id="5.4.99.5" evidence="2"/>
<comment type="caution">
    <text evidence="6">The sequence shown here is derived from an EMBL/GenBank/DDBJ whole genome shotgun (WGS) entry which is preliminary data.</text>
</comment>
<evidence type="ECO:0000256" key="1">
    <source>
        <dbReference type="ARBA" id="ARBA00004817"/>
    </source>
</evidence>
<organism evidence="6 7">
    <name type="scientific">Georgfuchsia toluolica</name>
    <dbReference type="NCBI Taxonomy" id="424218"/>
    <lineage>
        <taxon>Bacteria</taxon>
        <taxon>Pseudomonadati</taxon>
        <taxon>Pseudomonadota</taxon>
        <taxon>Betaproteobacteria</taxon>
        <taxon>Nitrosomonadales</taxon>
        <taxon>Sterolibacteriaceae</taxon>
        <taxon>Georgfuchsia</taxon>
    </lineage>
</organism>
<evidence type="ECO:0000313" key="6">
    <source>
        <dbReference type="EMBL" id="CAG4882308.1"/>
    </source>
</evidence>
<accession>A0A916N7M2</accession>
<dbReference type="PROSITE" id="PS51168">
    <property type="entry name" value="CHORISMATE_MUT_2"/>
    <property type="match status" value="1"/>
</dbReference>
<dbReference type="EMBL" id="CAJQUM010000001">
    <property type="protein sequence ID" value="CAG4882308.1"/>
    <property type="molecule type" value="Genomic_DNA"/>
</dbReference>
<reference evidence="6" key="1">
    <citation type="submission" date="2021-04" db="EMBL/GenBank/DDBJ databases">
        <authorList>
            <person name="Hornung B."/>
        </authorList>
    </citation>
    <scope>NUCLEOTIDE SEQUENCE</scope>
    <source>
        <strain evidence="6">G5G6</strain>
    </source>
</reference>
<comment type="pathway">
    <text evidence="1">Metabolic intermediate biosynthesis; prephenate biosynthesis; prephenate from chorismate: step 1/1.</text>
</comment>
<name>A0A916N7M2_9PROT</name>
<dbReference type="PANTHER" id="PTHR38041">
    <property type="entry name" value="CHORISMATE MUTASE"/>
    <property type="match status" value="1"/>
</dbReference>
<evidence type="ECO:0000256" key="4">
    <source>
        <dbReference type="ARBA" id="ARBA00023235"/>
    </source>
</evidence>
<dbReference type="RefSeq" id="WP_281420158.1">
    <property type="nucleotide sequence ID" value="NZ_CAJQUM010000001.1"/>
</dbReference>
<dbReference type="Gene3D" id="1.20.59.10">
    <property type="entry name" value="Chorismate mutase"/>
    <property type="match status" value="1"/>
</dbReference>
<gene>
    <name evidence="6" type="ORF">GTOL_10190</name>
</gene>
<feature type="domain" description="Chorismate mutase" evidence="5">
    <location>
        <begin position="9"/>
        <end position="102"/>
    </location>
</feature>
<sequence>MAGQVRSFAAGGQTQDLRPCGQDAADAIGAMKRLMDERLSLMTEVARQKWNTKGAIEDLLREKEIVDGLKVEAAELGLSEVWAERFFRAQIEAGKVIQRECFVNWGQAGVDQFGNALDLARVIRPRLDQINSQLLRVLVLGWPVLADPTQCSHVAATTESLLAVHGELVATLAVVALREVETS</sequence>
<dbReference type="GO" id="GO:0009697">
    <property type="term" value="P:salicylic acid biosynthetic process"/>
    <property type="evidence" value="ECO:0007669"/>
    <property type="project" value="TreeGrafter"/>
</dbReference>
<dbReference type="Pfam" id="PF01817">
    <property type="entry name" value="CM_2"/>
    <property type="match status" value="1"/>
</dbReference>
<dbReference type="NCBIfam" id="TIGR01806">
    <property type="entry name" value="CM_mono2"/>
    <property type="match status" value="1"/>
</dbReference>
<dbReference type="SUPFAM" id="SSF48600">
    <property type="entry name" value="Chorismate mutase II"/>
    <property type="match status" value="1"/>
</dbReference>